<reference evidence="2" key="1">
    <citation type="submission" date="2023-11" db="EMBL/GenBank/DDBJ databases">
        <title>Genome assemblies of two species of porcelain crab, Petrolisthes cinctipes and Petrolisthes manimaculis (Anomura: Porcellanidae).</title>
        <authorList>
            <person name="Angst P."/>
        </authorList>
    </citation>
    <scope>NUCLEOTIDE SEQUENCE</scope>
    <source>
        <strain evidence="2">PB745_02</strain>
        <tissue evidence="2">Gill</tissue>
    </source>
</reference>
<organism evidence="2 3">
    <name type="scientific">Petrolisthes manimaculis</name>
    <dbReference type="NCBI Taxonomy" id="1843537"/>
    <lineage>
        <taxon>Eukaryota</taxon>
        <taxon>Metazoa</taxon>
        <taxon>Ecdysozoa</taxon>
        <taxon>Arthropoda</taxon>
        <taxon>Crustacea</taxon>
        <taxon>Multicrustacea</taxon>
        <taxon>Malacostraca</taxon>
        <taxon>Eumalacostraca</taxon>
        <taxon>Eucarida</taxon>
        <taxon>Decapoda</taxon>
        <taxon>Pleocyemata</taxon>
        <taxon>Anomura</taxon>
        <taxon>Galatheoidea</taxon>
        <taxon>Porcellanidae</taxon>
        <taxon>Petrolisthes</taxon>
    </lineage>
</organism>
<evidence type="ECO:0000313" key="2">
    <source>
        <dbReference type="EMBL" id="KAK4301467.1"/>
    </source>
</evidence>
<dbReference type="Proteomes" id="UP001292094">
    <property type="component" value="Unassembled WGS sequence"/>
</dbReference>
<dbReference type="AlphaFoldDB" id="A0AAE1P610"/>
<keyword evidence="3" id="KW-1185">Reference proteome</keyword>
<evidence type="ECO:0000313" key="3">
    <source>
        <dbReference type="Proteomes" id="UP001292094"/>
    </source>
</evidence>
<sequence>MGRHREFIGNQYFTYTKKTAECKLVGCGYIYAPKSGSDLHSKPLIDHLKRRHLEEYNKAIDEAEEKRARKRKLEESGHITNFFGKVGESSSSSKTPKLHNVEINSSKEDIQKLAVEAVTVNGLPLSVFENDSTNYM</sequence>
<protein>
    <submittedName>
        <fullName evidence="2">Uncharacterized protein</fullName>
    </submittedName>
</protein>
<gene>
    <name evidence="2" type="ORF">Pmani_026386</name>
</gene>
<proteinExistence type="predicted"/>
<dbReference type="EMBL" id="JAWZYT010002864">
    <property type="protein sequence ID" value="KAK4301467.1"/>
    <property type="molecule type" value="Genomic_DNA"/>
</dbReference>
<keyword evidence="1" id="KW-0175">Coiled coil</keyword>
<feature type="coiled-coil region" evidence="1">
    <location>
        <begin position="49"/>
        <end position="76"/>
    </location>
</feature>
<name>A0AAE1P610_9EUCA</name>
<comment type="caution">
    <text evidence="2">The sequence shown here is derived from an EMBL/GenBank/DDBJ whole genome shotgun (WGS) entry which is preliminary data.</text>
</comment>
<accession>A0AAE1P610</accession>
<evidence type="ECO:0000256" key="1">
    <source>
        <dbReference type="SAM" id="Coils"/>
    </source>
</evidence>